<keyword evidence="3" id="KW-1133">Transmembrane helix</keyword>
<protein>
    <submittedName>
        <fullName evidence="4">Prepilin peptidase dependent protein D</fullName>
    </submittedName>
</protein>
<proteinExistence type="predicted"/>
<gene>
    <name evidence="4" type="primary">ppdD</name>
    <name evidence="4" type="ORF">NME_2099</name>
</gene>
<dbReference type="Pfam" id="PF11530">
    <property type="entry name" value="Pilin_PilX"/>
    <property type="match status" value="1"/>
</dbReference>
<dbReference type="EMBL" id="AM889137">
    <property type="protein sequence ID" value="CBA09138.1"/>
    <property type="molecule type" value="Genomic_DNA"/>
</dbReference>
<comment type="subunit">
    <text evidence="1">The pili are polar flexible filaments of about 5.4 nanometers diameter and 2.5 micrometers average length; they consist of only a single polypeptide chain arranged in a helical configuration of five subunits per turn in the assembled pilus.</text>
</comment>
<dbReference type="AlphaFoldDB" id="C6SFM9"/>
<dbReference type="PRINTS" id="PR00813">
    <property type="entry name" value="BCTERIALGSPG"/>
</dbReference>
<evidence type="ECO:0000256" key="2">
    <source>
        <dbReference type="ARBA" id="ARBA00022481"/>
    </source>
</evidence>
<evidence type="ECO:0000256" key="1">
    <source>
        <dbReference type="ARBA" id="ARBA00011156"/>
    </source>
</evidence>
<organism evidence="4">
    <name type="scientific">Neisseria meningitidis alpha153</name>
    <dbReference type="NCBI Taxonomy" id="663926"/>
    <lineage>
        <taxon>Bacteria</taxon>
        <taxon>Pseudomonadati</taxon>
        <taxon>Pseudomonadota</taxon>
        <taxon>Betaproteobacteria</taxon>
        <taxon>Neisseriales</taxon>
        <taxon>Neisseriaceae</taxon>
        <taxon>Neisseria</taxon>
    </lineage>
</organism>
<dbReference type="InterPro" id="IPR000983">
    <property type="entry name" value="Bac_GSPG_pilin"/>
</dbReference>
<evidence type="ECO:0000313" key="4">
    <source>
        <dbReference type="EMBL" id="CBA09138.1"/>
    </source>
</evidence>
<dbReference type="GO" id="GO:0015628">
    <property type="term" value="P:protein secretion by the type II secretion system"/>
    <property type="evidence" value="ECO:0007669"/>
    <property type="project" value="InterPro"/>
</dbReference>
<evidence type="ECO:0000256" key="3">
    <source>
        <dbReference type="SAM" id="Phobius"/>
    </source>
</evidence>
<dbReference type="Gene3D" id="3.30.540.20">
    <property type="match status" value="1"/>
</dbReference>
<dbReference type="GO" id="GO:0015627">
    <property type="term" value="C:type II protein secretion system complex"/>
    <property type="evidence" value="ECO:0007669"/>
    <property type="project" value="InterPro"/>
</dbReference>
<name>C6SFM9_NEIME</name>
<keyword evidence="3" id="KW-0812">Transmembrane</keyword>
<dbReference type="InterPro" id="IPR012902">
    <property type="entry name" value="N_methyl_site"/>
</dbReference>
<dbReference type="InterPro" id="IPR038415">
    <property type="entry name" value="Pilin_PilX-like_sf"/>
</dbReference>
<sequence length="170" mass="18698">MMSNKMEQKGFTLIEMMIVVAILGIISVIAIPSYQSYIEKGYQSQLYTEMVGINNTVKQIILKNPQDSNGILNIKLTKFVSGYKMNPKIAEKYSVSGEFVDAPKSRANRALKSRAYRLVGVPKAGTGYTLSVWVNSVGDGYKCRDAASARAHLETLSADAGCEAFSNRKK</sequence>
<dbReference type="PANTHER" id="PTHR30093:SF47">
    <property type="entry name" value="TYPE IV PILUS NON-CORE MINOR PILIN PILE"/>
    <property type="match status" value="1"/>
</dbReference>
<dbReference type="SUPFAM" id="SSF54523">
    <property type="entry name" value="Pili subunits"/>
    <property type="match status" value="1"/>
</dbReference>
<dbReference type="NCBIfam" id="TIGR02532">
    <property type="entry name" value="IV_pilin_GFxxxE"/>
    <property type="match status" value="1"/>
</dbReference>
<feature type="transmembrane region" description="Helical" evidence="3">
    <location>
        <begin position="12"/>
        <end position="34"/>
    </location>
</feature>
<accession>C6SFM9</accession>
<dbReference type="InterPro" id="IPR045584">
    <property type="entry name" value="Pilin-like"/>
</dbReference>
<dbReference type="PANTHER" id="PTHR30093">
    <property type="entry name" value="GENERAL SECRETION PATHWAY PROTEIN G"/>
    <property type="match status" value="1"/>
</dbReference>
<dbReference type="PROSITE" id="PS00409">
    <property type="entry name" value="PROKAR_NTER_METHYL"/>
    <property type="match status" value="1"/>
</dbReference>
<dbReference type="Pfam" id="PF07963">
    <property type="entry name" value="N_methyl"/>
    <property type="match status" value="1"/>
</dbReference>
<keyword evidence="3" id="KW-0472">Membrane</keyword>
<keyword evidence="2" id="KW-0488">Methylation</keyword>
<reference evidence="4" key="1">
    <citation type="journal article" date="2008" name="Proc. Natl. Acad. Sci. U.S.A.">
        <title>Whole-genome comparison of disease and carriage strains provides insights into virulence evolution in Neisseria meningitidis.</title>
        <authorList>
            <person name="Schoen C."/>
            <person name="Blom J."/>
            <person name="Claus H."/>
            <person name="Schramm-Glueck A."/>
            <person name="Brandt P."/>
            <person name="Mueller T."/>
            <person name="Goesmann A."/>
            <person name="Joseph B."/>
            <person name="Konietzny S."/>
            <person name="Kurzai O."/>
            <person name="Schmitt C."/>
            <person name="Friedrich T."/>
            <person name="Linke B."/>
            <person name="Vogel U."/>
            <person name="Frosch M."/>
        </authorList>
    </citation>
    <scope>NUCLEOTIDE SEQUENCE</scope>
    <source>
        <strain evidence="4">Alpha153</strain>
    </source>
</reference>
<dbReference type="InterPro" id="IPR025922">
    <property type="entry name" value="Pilin_PilX-like"/>
</dbReference>